<comment type="subcellular location">
    <subcellularLocation>
        <location evidence="1">Membrane</location>
    </subcellularLocation>
</comment>
<sequence length="723" mass="81297">MSSMAGVGDARSESQYQVLADRCRTLEDNQAELRRQLDEMLSGKEKTEEDAAEGFLLGGAYLPGFFPGGIPYRRMLESIGHAVHVCSPSTGEIVYWNPTAESLYGWKKHEAIGKRMNRLIVSEEDDIHLQNILKRLNFEQSWSGQFPFKRKTGEIFMAMTTKSLLYEDEEVVGIITVSSDATHFSSINLEHQHHSQGSGSPPPREPIINFKRIQWNPQPQIVGIHQIASSVSNLASKAMSHRTTDRNDNECAASRCDGTCNEDDLMKKPAKLALKLLEKLHIGKNRGRILEHGESSQQDSSGDVPRSSPLLNIPGMSRTSISSEGVACAEGRQGNLAENEFSVLVADGENSFDNRSTKQSFIQQKNEKCCSQCFNMPKPEDLQAKLVSEVSEKMGGKIVLFKDRGVTDKAQGEHEERNSPSLSGIIDSTGSASSRGDTELSSIGGCKIDWEDLQIGEEIGQGSFAVVHRGIWKGSDVAIKVYYANEYDERTLEDYKKEIDIMKRLRHPNVLLFMGAVYSQERLAIVTEFLSRGSLFMALHKSKRAIDIRRRMRMALDVVRGMNYLHHRNPPILHRDLKSSNLLVDRNWNVKVGDFGLSKWKNATLLATKSGRGTPQWMAPEVLRNEPSNEKCDVFSFGVVLWELMTQSIPWNNLNSLQVVGVVGFMDRRLDIPEGIDPEIVSIIWDCWLSDPNERPSFENILQRMSGFLRRSFPSDRRCLDDD</sequence>
<dbReference type="InterPro" id="IPR051681">
    <property type="entry name" value="Ser/Thr_Kinases-Pseudokinases"/>
</dbReference>
<evidence type="ECO:0000256" key="2">
    <source>
        <dbReference type="ARBA" id="ARBA00010507"/>
    </source>
</evidence>
<name>A0AAN7GRF8_9MYRT</name>
<evidence type="ECO:0000256" key="6">
    <source>
        <dbReference type="ARBA" id="ARBA00022606"/>
    </source>
</evidence>
<keyword evidence="5" id="KW-0600">Photoreceptor protein</keyword>
<evidence type="ECO:0000256" key="17">
    <source>
        <dbReference type="SAM" id="Coils"/>
    </source>
</evidence>
<evidence type="ECO:0000256" key="5">
    <source>
        <dbReference type="ARBA" id="ARBA00022543"/>
    </source>
</evidence>
<dbReference type="PROSITE" id="PS50011">
    <property type="entry name" value="PROTEIN_KINASE_DOM"/>
    <property type="match status" value="1"/>
</dbReference>
<dbReference type="NCBIfam" id="TIGR00229">
    <property type="entry name" value="sensory_box"/>
    <property type="match status" value="1"/>
</dbReference>
<dbReference type="GO" id="GO:0004674">
    <property type="term" value="F:protein serine/threonine kinase activity"/>
    <property type="evidence" value="ECO:0007669"/>
    <property type="project" value="UniProtKB-KW"/>
</dbReference>
<evidence type="ECO:0000259" key="19">
    <source>
        <dbReference type="PROSITE" id="PS50011"/>
    </source>
</evidence>
<dbReference type="Pfam" id="PF07714">
    <property type="entry name" value="PK_Tyr_Ser-Thr"/>
    <property type="match status" value="1"/>
</dbReference>
<keyword evidence="7" id="KW-0808">Transferase</keyword>
<dbReference type="PRINTS" id="PR00109">
    <property type="entry name" value="TYRKINASE"/>
</dbReference>
<comment type="similarity">
    <text evidence="2">Belongs to the protein kinase superfamily. TKL Ser/Thr protein kinase family. RAF subfamily.</text>
</comment>
<feature type="compositionally biased region" description="Polar residues" evidence="18">
    <location>
        <begin position="419"/>
        <end position="440"/>
    </location>
</feature>
<feature type="compositionally biased region" description="Basic and acidic residues" evidence="18">
    <location>
        <begin position="407"/>
        <end position="418"/>
    </location>
</feature>
<keyword evidence="6" id="KW-0716">Sensory transduction</keyword>
<dbReference type="EMBL" id="JAXIOK010000024">
    <property type="protein sequence ID" value="KAK4741207.1"/>
    <property type="molecule type" value="Genomic_DNA"/>
</dbReference>
<dbReference type="InterPro" id="IPR001245">
    <property type="entry name" value="Ser-Thr/Tyr_kinase_cat_dom"/>
</dbReference>
<keyword evidence="17" id="KW-0175">Coiled coil</keyword>
<dbReference type="InterPro" id="IPR000719">
    <property type="entry name" value="Prot_kinase_dom"/>
</dbReference>
<dbReference type="FunFam" id="1.10.510.10:FF:000476">
    <property type="entry name" value="PAS domain-containing protein tyrosine kinase family protein"/>
    <property type="match status" value="1"/>
</dbReference>
<organism evidence="21 22">
    <name type="scientific">Trapa incisa</name>
    <dbReference type="NCBI Taxonomy" id="236973"/>
    <lineage>
        <taxon>Eukaryota</taxon>
        <taxon>Viridiplantae</taxon>
        <taxon>Streptophyta</taxon>
        <taxon>Embryophyta</taxon>
        <taxon>Tracheophyta</taxon>
        <taxon>Spermatophyta</taxon>
        <taxon>Magnoliopsida</taxon>
        <taxon>eudicotyledons</taxon>
        <taxon>Gunneridae</taxon>
        <taxon>Pentapetalae</taxon>
        <taxon>rosids</taxon>
        <taxon>malvids</taxon>
        <taxon>Myrtales</taxon>
        <taxon>Lythraceae</taxon>
        <taxon>Trapa</taxon>
    </lineage>
</organism>
<dbReference type="InterPro" id="IPR011009">
    <property type="entry name" value="Kinase-like_dom_sf"/>
</dbReference>
<dbReference type="InterPro" id="IPR013767">
    <property type="entry name" value="PAS_fold"/>
</dbReference>
<keyword evidence="9" id="KW-0418">Kinase</keyword>
<evidence type="ECO:0000256" key="12">
    <source>
        <dbReference type="ARBA" id="ARBA00023136"/>
    </source>
</evidence>
<dbReference type="PROSITE" id="PS00108">
    <property type="entry name" value="PROTEIN_KINASE_ST"/>
    <property type="match status" value="1"/>
</dbReference>
<dbReference type="SMART" id="SM00220">
    <property type="entry name" value="S_TKc"/>
    <property type="match status" value="1"/>
</dbReference>
<dbReference type="Pfam" id="PF00989">
    <property type="entry name" value="PAS"/>
    <property type="match status" value="1"/>
</dbReference>
<dbReference type="AlphaFoldDB" id="A0AAN7GRF8"/>
<keyword evidence="22" id="KW-1185">Reference proteome</keyword>
<keyword evidence="10 16" id="KW-0067">ATP-binding</keyword>
<evidence type="ECO:0000256" key="3">
    <source>
        <dbReference type="ARBA" id="ARBA00012513"/>
    </source>
</evidence>
<dbReference type="GO" id="GO:0005524">
    <property type="term" value="F:ATP binding"/>
    <property type="evidence" value="ECO:0007669"/>
    <property type="project" value="UniProtKB-UniRule"/>
</dbReference>
<feature type="region of interest" description="Disordered" evidence="18">
    <location>
        <begin position="407"/>
        <end position="440"/>
    </location>
</feature>
<dbReference type="GO" id="GO:0016020">
    <property type="term" value="C:membrane"/>
    <property type="evidence" value="ECO:0007669"/>
    <property type="project" value="UniProtKB-SubCell"/>
</dbReference>
<comment type="caution">
    <text evidence="21">The sequence shown here is derived from an EMBL/GenBank/DDBJ whole genome shotgun (WGS) entry which is preliminary data.</text>
</comment>
<evidence type="ECO:0000256" key="11">
    <source>
        <dbReference type="ARBA" id="ARBA00022991"/>
    </source>
</evidence>
<dbReference type="PANTHER" id="PTHR44329:SF47">
    <property type="entry name" value="SERINE_THREONINE-PROTEIN KINASE ROCO5-RELATED"/>
    <property type="match status" value="1"/>
</dbReference>
<dbReference type="PANTHER" id="PTHR44329">
    <property type="entry name" value="SERINE/THREONINE-PROTEIN KINASE TNNI3K-RELATED"/>
    <property type="match status" value="1"/>
</dbReference>
<dbReference type="Gene3D" id="3.30.450.20">
    <property type="entry name" value="PAS domain"/>
    <property type="match status" value="1"/>
</dbReference>
<evidence type="ECO:0000256" key="9">
    <source>
        <dbReference type="ARBA" id="ARBA00022777"/>
    </source>
</evidence>
<dbReference type="FunFam" id="3.30.200.20:FF:000060">
    <property type="entry name" value="Serine/threonine-protein kinase isoform 1"/>
    <property type="match status" value="1"/>
</dbReference>
<evidence type="ECO:0000256" key="10">
    <source>
        <dbReference type="ARBA" id="ARBA00022840"/>
    </source>
</evidence>
<evidence type="ECO:0000256" key="8">
    <source>
        <dbReference type="ARBA" id="ARBA00022741"/>
    </source>
</evidence>
<feature type="domain" description="Protein kinase" evidence="19">
    <location>
        <begin position="453"/>
        <end position="709"/>
    </location>
</feature>
<evidence type="ECO:0000256" key="18">
    <source>
        <dbReference type="SAM" id="MobiDB-lite"/>
    </source>
</evidence>
<accession>A0AAN7GRF8</accession>
<feature type="binding site" evidence="16">
    <location>
        <position position="480"/>
    </location>
    <ligand>
        <name>ATP</name>
        <dbReference type="ChEBI" id="CHEBI:30616"/>
    </ligand>
</feature>
<dbReference type="Gene3D" id="3.30.200.20">
    <property type="entry name" value="Phosphorylase Kinase, domain 1"/>
    <property type="match status" value="1"/>
</dbReference>
<gene>
    <name evidence="21" type="ORF">SAY87_024795</name>
</gene>
<keyword evidence="13" id="KW-0675">Receptor</keyword>
<keyword evidence="8 16" id="KW-0547">Nucleotide-binding</keyword>
<dbReference type="InterPro" id="IPR008271">
    <property type="entry name" value="Ser/Thr_kinase_AS"/>
</dbReference>
<keyword evidence="4" id="KW-0723">Serine/threonine-protein kinase</keyword>
<dbReference type="Proteomes" id="UP001345219">
    <property type="component" value="Chromosome 19"/>
</dbReference>
<feature type="coiled-coil region" evidence="17">
    <location>
        <begin position="16"/>
        <end position="50"/>
    </location>
</feature>
<evidence type="ECO:0000256" key="1">
    <source>
        <dbReference type="ARBA" id="ARBA00004370"/>
    </source>
</evidence>
<evidence type="ECO:0000256" key="4">
    <source>
        <dbReference type="ARBA" id="ARBA00022527"/>
    </source>
</evidence>
<dbReference type="InterPro" id="IPR017441">
    <property type="entry name" value="Protein_kinase_ATP_BS"/>
</dbReference>
<dbReference type="InterPro" id="IPR035965">
    <property type="entry name" value="PAS-like_dom_sf"/>
</dbReference>
<reference evidence="21 22" key="1">
    <citation type="journal article" date="2023" name="Hortic Res">
        <title>Pangenome of water caltrop reveals structural variations and asymmetric subgenome divergence after allopolyploidization.</title>
        <authorList>
            <person name="Zhang X."/>
            <person name="Chen Y."/>
            <person name="Wang L."/>
            <person name="Yuan Y."/>
            <person name="Fang M."/>
            <person name="Shi L."/>
            <person name="Lu R."/>
            <person name="Comes H.P."/>
            <person name="Ma Y."/>
            <person name="Chen Y."/>
            <person name="Huang G."/>
            <person name="Zhou Y."/>
            <person name="Zheng Z."/>
            <person name="Qiu Y."/>
        </authorList>
    </citation>
    <scope>NUCLEOTIDE SEQUENCE [LARGE SCALE GENOMIC DNA]</scope>
    <source>
        <tissue evidence="21">Roots</tissue>
    </source>
</reference>
<feature type="domain" description="PAS" evidence="20">
    <location>
        <begin position="91"/>
        <end position="140"/>
    </location>
</feature>
<dbReference type="EC" id="2.7.11.1" evidence="3"/>
<dbReference type="SUPFAM" id="SSF56112">
    <property type="entry name" value="Protein kinase-like (PK-like)"/>
    <property type="match status" value="1"/>
</dbReference>
<dbReference type="SUPFAM" id="SSF55785">
    <property type="entry name" value="PYP-like sensor domain (PAS domain)"/>
    <property type="match status" value="1"/>
</dbReference>
<dbReference type="CDD" id="cd13999">
    <property type="entry name" value="STKc_MAP3K-like"/>
    <property type="match status" value="1"/>
</dbReference>
<dbReference type="PROSITE" id="PS50112">
    <property type="entry name" value="PAS"/>
    <property type="match status" value="1"/>
</dbReference>
<dbReference type="InterPro" id="IPR000014">
    <property type="entry name" value="PAS"/>
</dbReference>
<dbReference type="GO" id="GO:0006355">
    <property type="term" value="P:regulation of DNA-templated transcription"/>
    <property type="evidence" value="ECO:0007669"/>
    <property type="project" value="InterPro"/>
</dbReference>
<evidence type="ECO:0000256" key="13">
    <source>
        <dbReference type="ARBA" id="ARBA00023170"/>
    </source>
</evidence>
<evidence type="ECO:0000256" key="16">
    <source>
        <dbReference type="PROSITE-ProRule" id="PRU10141"/>
    </source>
</evidence>
<evidence type="ECO:0000313" key="21">
    <source>
        <dbReference type="EMBL" id="KAK4741207.1"/>
    </source>
</evidence>
<feature type="region of interest" description="Disordered" evidence="18">
    <location>
        <begin position="289"/>
        <end position="318"/>
    </location>
</feature>
<evidence type="ECO:0000256" key="7">
    <source>
        <dbReference type="ARBA" id="ARBA00022679"/>
    </source>
</evidence>
<comment type="catalytic activity">
    <reaction evidence="15">
        <text>L-seryl-[protein] + ATP = O-phospho-L-seryl-[protein] + ADP + H(+)</text>
        <dbReference type="Rhea" id="RHEA:17989"/>
        <dbReference type="Rhea" id="RHEA-COMP:9863"/>
        <dbReference type="Rhea" id="RHEA-COMP:11604"/>
        <dbReference type="ChEBI" id="CHEBI:15378"/>
        <dbReference type="ChEBI" id="CHEBI:29999"/>
        <dbReference type="ChEBI" id="CHEBI:30616"/>
        <dbReference type="ChEBI" id="CHEBI:83421"/>
        <dbReference type="ChEBI" id="CHEBI:456216"/>
        <dbReference type="EC" id="2.7.11.1"/>
    </reaction>
</comment>
<dbReference type="GO" id="GO:0009881">
    <property type="term" value="F:photoreceptor activity"/>
    <property type="evidence" value="ECO:0007669"/>
    <property type="project" value="UniProtKB-KW"/>
</dbReference>
<protein>
    <recommendedName>
        <fullName evidence="3">non-specific serine/threonine protein kinase</fullName>
        <ecNumber evidence="3">2.7.11.1</ecNumber>
    </recommendedName>
</protein>
<proteinExistence type="inferred from homology"/>
<evidence type="ECO:0000259" key="20">
    <source>
        <dbReference type="PROSITE" id="PS50112"/>
    </source>
</evidence>
<keyword evidence="12" id="KW-0472">Membrane</keyword>
<keyword evidence="11" id="KW-0157">Chromophore</keyword>
<evidence type="ECO:0000313" key="22">
    <source>
        <dbReference type="Proteomes" id="UP001345219"/>
    </source>
</evidence>
<evidence type="ECO:0000256" key="15">
    <source>
        <dbReference type="ARBA" id="ARBA00048679"/>
    </source>
</evidence>
<dbReference type="PROSITE" id="PS00107">
    <property type="entry name" value="PROTEIN_KINASE_ATP"/>
    <property type="match status" value="1"/>
</dbReference>
<dbReference type="SMART" id="SM00091">
    <property type="entry name" value="PAS"/>
    <property type="match status" value="1"/>
</dbReference>
<comment type="catalytic activity">
    <reaction evidence="14">
        <text>L-threonyl-[protein] + ATP = O-phospho-L-threonyl-[protein] + ADP + H(+)</text>
        <dbReference type="Rhea" id="RHEA:46608"/>
        <dbReference type="Rhea" id="RHEA-COMP:11060"/>
        <dbReference type="Rhea" id="RHEA-COMP:11605"/>
        <dbReference type="ChEBI" id="CHEBI:15378"/>
        <dbReference type="ChEBI" id="CHEBI:30013"/>
        <dbReference type="ChEBI" id="CHEBI:30616"/>
        <dbReference type="ChEBI" id="CHEBI:61977"/>
        <dbReference type="ChEBI" id="CHEBI:456216"/>
        <dbReference type="EC" id="2.7.11.1"/>
    </reaction>
</comment>
<dbReference type="CDD" id="cd00130">
    <property type="entry name" value="PAS"/>
    <property type="match status" value="1"/>
</dbReference>
<dbReference type="Gene3D" id="1.10.510.10">
    <property type="entry name" value="Transferase(Phosphotransferase) domain 1"/>
    <property type="match status" value="1"/>
</dbReference>
<evidence type="ECO:0000256" key="14">
    <source>
        <dbReference type="ARBA" id="ARBA00047899"/>
    </source>
</evidence>